<dbReference type="InterPro" id="IPR047721">
    <property type="entry name" value="DrmB"/>
</dbReference>
<dbReference type="EMBL" id="JBIAMT010000001">
    <property type="protein sequence ID" value="MFF0496082.1"/>
    <property type="molecule type" value="Genomic_DNA"/>
</dbReference>
<gene>
    <name evidence="2" type="primary">drmB</name>
    <name evidence="2" type="ORF">ACFYU5_06735</name>
</gene>
<sequence length="576" mass="62691">MTTGAKARRGQLLSTYGIGGLFPSETTSYMIVGLDYWNEQRANTVSEPRLARSLRVAELKAPPAGTPRDIPVIRFPVTQVCPSCRRIGSLYDLAKDWNVARCAQCKEKSLLSPFRLITACTKGHIDEFPYYRWLHKGTVAPAATKHEMKLQSRGRTSSLADLVLECSCGVSPKSLEGVVAPKALAEFGTCQGARPWLGPDATEDCSLVPRVLQRGASNVWFPAVRSAISIPPYSEALAKFVDRHWELLGDPEAYTAKMLENLAKKSNGRFSVENITREIERRRGTEEASDLGEEALRRDEFAALLSGQEETGIDSDFVCLPMAKDASVPGLITEIRKVTRLREVRALFGFSRLDGAREPGSEGLCTLSADSRNWLPAIEVIGEGVFLALDRDKLADWAKQPFVAARRCSLQAAADHRAEVFGRSEAPAVDIVQVAVHTLAHVLIDQLSLDAGYPASALRERLYVDDDMAGILVYTASSDSAGSLGGVASQASPETFATMLREGLIRLSWCSSDPVCIESKASGSDALNLAACHACVLVPETSCELNNTYLDRALLFGTHQKDEEFAGLFSAFLAQS</sequence>
<feature type="domain" description="MrfA-like Zn-binding" evidence="1">
    <location>
        <begin position="439"/>
        <end position="536"/>
    </location>
</feature>
<evidence type="ECO:0000259" key="1">
    <source>
        <dbReference type="Pfam" id="PF09369"/>
    </source>
</evidence>
<evidence type="ECO:0000313" key="2">
    <source>
        <dbReference type="EMBL" id="MFF0496082.1"/>
    </source>
</evidence>
<proteinExistence type="predicted"/>
<organism evidence="2 3">
    <name type="scientific">Nocardia aobensis</name>
    <dbReference type="NCBI Taxonomy" id="257277"/>
    <lineage>
        <taxon>Bacteria</taxon>
        <taxon>Bacillati</taxon>
        <taxon>Actinomycetota</taxon>
        <taxon>Actinomycetes</taxon>
        <taxon>Mycobacteriales</taxon>
        <taxon>Nocardiaceae</taxon>
        <taxon>Nocardia</taxon>
    </lineage>
</organism>
<dbReference type="Proteomes" id="UP001601442">
    <property type="component" value="Unassembled WGS sequence"/>
</dbReference>
<keyword evidence="3" id="KW-1185">Reference proteome</keyword>
<dbReference type="NCBIfam" id="NF038324">
    <property type="entry name" value="DrmB_fam"/>
    <property type="match status" value="1"/>
</dbReference>
<accession>A0ABW6NY33</accession>
<reference evidence="2 3" key="1">
    <citation type="submission" date="2024-10" db="EMBL/GenBank/DDBJ databases">
        <title>The Natural Products Discovery Center: Release of the First 8490 Sequenced Strains for Exploring Actinobacteria Biosynthetic Diversity.</title>
        <authorList>
            <person name="Kalkreuter E."/>
            <person name="Kautsar S.A."/>
            <person name="Yang D."/>
            <person name="Bader C.D."/>
            <person name="Teijaro C.N."/>
            <person name="Fluegel L."/>
            <person name="Davis C.M."/>
            <person name="Simpson J.R."/>
            <person name="Lauterbach L."/>
            <person name="Steele A.D."/>
            <person name="Gui C."/>
            <person name="Meng S."/>
            <person name="Li G."/>
            <person name="Viehrig K."/>
            <person name="Ye F."/>
            <person name="Su P."/>
            <person name="Kiefer A.F."/>
            <person name="Nichols A."/>
            <person name="Cepeda A.J."/>
            <person name="Yan W."/>
            <person name="Fan B."/>
            <person name="Jiang Y."/>
            <person name="Adhikari A."/>
            <person name="Zheng C.-J."/>
            <person name="Schuster L."/>
            <person name="Cowan T.M."/>
            <person name="Smanski M.J."/>
            <person name="Chevrette M.G."/>
            <person name="De Carvalho L.P.S."/>
            <person name="Shen B."/>
        </authorList>
    </citation>
    <scope>NUCLEOTIDE SEQUENCE [LARGE SCALE GENOMIC DNA]</scope>
    <source>
        <strain evidence="2 3">NPDC004119</strain>
    </source>
</reference>
<protein>
    <submittedName>
        <fullName evidence="2">DrmB family protein</fullName>
    </submittedName>
</protein>
<comment type="caution">
    <text evidence="2">The sequence shown here is derived from an EMBL/GenBank/DDBJ whole genome shotgun (WGS) entry which is preliminary data.</text>
</comment>
<evidence type="ECO:0000313" key="3">
    <source>
        <dbReference type="Proteomes" id="UP001601442"/>
    </source>
</evidence>
<name>A0ABW6NY33_9NOCA</name>
<dbReference type="Pfam" id="PF09369">
    <property type="entry name" value="MZB"/>
    <property type="match status" value="1"/>
</dbReference>
<dbReference type="RefSeq" id="WP_387390755.1">
    <property type="nucleotide sequence ID" value="NZ_JBIAMT010000001.1"/>
</dbReference>
<dbReference type="InterPro" id="IPR018973">
    <property type="entry name" value="MZB"/>
</dbReference>